<accession>A0AAW9K6R1</accession>
<protein>
    <submittedName>
        <fullName evidence="1">Transcription elongation factor GreA</fullName>
    </submittedName>
</protein>
<dbReference type="GO" id="GO:0003746">
    <property type="term" value="F:translation elongation factor activity"/>
    <property type="evidence" value="ECO:0007669"/>
    <property type="project" value="UniProtKB-KW"/>
</dbReference>
<gene>
    <name evidence="1" type="ORF">GNF83_15920</name>
</gene>
<proteinExistence type="predicted"/>
<name>A0AAW9K6R1_CLOPF</name>
<dbReference type="AlphaFoldDB" id="A0AAW9K6R1"/>
<reference evidence="1" key="1">
    <citation type="submission" date="2019-11" db="EMBL/GenBank/DDBJ databases">
        <title>Characterization of Clostridium perfringens isolates from swine manure treated agricultural soils.</title>
        <authorList>
            <person name="Wushke S.T."/>
        </authorList>
    </citation>
    <scope>NUCLEOTIDE SEQUENCE</scope>
    <source>
        <strain evidence="1">X62</strain>
    </source>
</reference>
<organism evidence="1 2">
    <name type="scientific">Clostridium perfringens</name>
    <dbReference type="NCBI Taxonomy" id="1502"/>
    <lineage>
        <taxon>Bacteria</taxon>
        <taxon>Bacillati</taxon>
        <taxon>Bacillota</taxon>
        <taxon>Clostridia</taxon>
        <taxon>Eubacteriales</taxon>
        <taxon>Clostridiaceae</taxon>
        <taxon>Clostridium</taxon>
    </lineage>
</organism>
<keyword evidence="1" id="KW-0251">Elongation factor</keyword>
<feature type="non-terminal residue" evidence="1">
    <location>
        <position position="1"/>
    </location>
</feature>
<comment type="caution">
    <text evidence="1">The sequence shown here is derived from an EMBL/GenBank/DDBJ whole genome shotgun (WGS) entry which is preliminary data.</text>
</comment>
<sequence length="27" mass="2967">GKKVGEIVEVSVPNGVNKFEILGIRRE</sequence>
<evidence type="ECO:0000313" key="1">
    <source>
        <dbReference type="EMBL" id="MDZ7542650.1"/>
    </source>
</evidence>
<keyword evidence="1" id="KW-0648">Protein biosynthesis</keyword>
<dbReference type="Proteomes" id="UP001288944">
    <property type="component" value="Unassembled WGS sequence"/>
</dbReference>
<evidence type="ECO:0000313" key="2">
    <source>
        <dbReference type="Proteomes" id="UP001288944"/>
    </source>
</evidence>
<dbReference type="EMBL" id="WNUR01000346">
    <property type="protein sequence ID" value="MDZ7542650.1"/>
    <property type="molecule type" value="Genomic_DNA"/>
</dbReference>